<dbReference type="OrthoDB" id="7005216at2"/>
<evidence type="ECO:0000313" key="2">
    <source>
        <dbReference type="EMBL" id="SDP08068.1"/>
    </source>
</evidence>
<gene>
    <name evidence="2" type="ORF">SAMN04489798_4653</name>
</gene>
<evidence type="ECO:0000313" key="3">
    <source>
        <dbReference type="Proteomes" id="UP000198827"/>
    </source>
</evidence>
<accession>A0A1H0PU78</accession>
<dbReference type="EMBL" id="LT629705">
    <property type="protein sequence ID" value="SDP08068.1"/>
    <property type="molecule type" value="Genomic_DNA"/>
</dbReference>
<feature type="chain" id="PRO_5009250833" evidence="1">
    <location>
        <begin position="24"/>
        <end position="57"/>
    </location>
</feature>
<evidence type="ECO:0000256" key="1">
    <source>
        <dbReference type="SAM" id="SignalP"/>
    </source>
</evidence>
<reference evidence="2 3" key="1">
    <citation type="submission" date="2016-10" db="EMBL/GenBank/DDBJ databases">
        <authorList>
            <person name="de Groot N.N."/>
        </authorList>
    </citation>
    <scope>NUCLEOTIDE SEQUENCE [LARGE SCALE GENOMIC DNA]</scope>
    <source>
        <strain evidence="2 3">CECT 7543</strain>
    </source>
</reference>
<dbReference type="Proteomes" id="UP000198827">
    <property type="component" value="Chromosome I"/>
</dbReference>
<dbReference type="AlphaFoldDB" id="A0A1H0PU78"/>
<dbReference type="RefSeq" id="WP_157695038.1">
    <property type="nucleotide sequence ID" value="NZ_LT629705.1"/>
</dbReference>
<keyword evidence="1" id="KW-0732">Signal</keyword>
<name>A0A1H0PU78_9PSED</name>
<protein>
    <submittedName>
        <fullName evidence="2">Uncharacterized protein</fullName>
    </submittedName>
</protein>
<sequence>MRLLIRVVGFSLMTMFASCGVGAQDSKNNSDISVKQYVPADAHVDKSGALDVITSVE</sequence>
<dbReference type="PROSITE" id="PS51257">
    <property type="entry name" value="PROKAR_LIPOPROTEIN"/>
    <property type="match status" value="1"/>
</dbReference>
<feature type="signal peptide" evidence="1">
    <location>
        <begin position="1"/>
        <end position="23"/>
    </location>
</feature>
<organism evidence="2 3">
    <name type="scientific">Pseudomonas arsenicoxydans</name>
    <dbReference type="NCBI Taxonomy" id="702115"/>
    <lineage>
        <taxon>Bacteria</taxon>
        <taxon>Pseudomonadati</taxon>
        <taxon>Pseudomonadota</taxon>
        <taxon>Gammaproteobacteria</taxon>
        <taxon>Pseudomonadales</taxon>
        <taxon>Pseudomonadaceae</taxon>
        <taxon>Pseudomonas</taxon>
    </lineage>
</organism>
<proteinExistence type="predicted"/>